<dbReference type="PRINTS" id="PR00081">
    <property type="entry name" value="GDHRDH"/>
</dbReference>
<dbReference type="RefSeq" id="XP_018275178.1">
    <property type="nucleotide sequence ID" value="XM_018424572.1"/>
</dbReference>
<dbReference type="SUPFAM" id="SSF51735">
    <property type="entry name" value="NAD(P)-binding Rossmann-fold domains"/>
    <property type="match status" value="1"/>
</dbReference>
<dbReference type="PIRSF" id="PIRSF000126">
    <property type="entry name" value="11-beta-HSD1"/>
    <property type="match status" value="1"/>
</dbReference>
<evidence type="ECO:0000256" key="4">
    <source>
        <dbReference type="ARBA" id="ARBA00022857"/>
    </source>
</evidence>
<evidence type="ECO:0000256" key="1">
    <source>
        <dbReference type="ARBA" id="ARBA00005194"/>
    </source>
</evidence>
<dbReference type="InterPro" id="IPR002347">
    <property type="entry name" value="SDR_fam"/>
</dbReference>
<accession>A0A0J0XCB3</accession>
<evidence type="ECO:0000313" key="9">
    <source>
        <dbReference type="EMBL" id="KLT38687.1"/>
    </source>
</evidence>
<evidence type="ECO:0000256" key="6">
    <source>
        <dbReference type="ARBA" id="ARBA00023098"/>
    </source>
</evidence>
<keyword evidence="5" id="KW-0560">Oxidoreductase</keyword>
<evidence type="ECO:0000256" key="7">
    <source>
        <dbReference type="ARBA" id="ARBA00023160"/>
    </source>
</evidence>
<feature type="transmembrane region" description="Helical" evidence="8">
    <location>
        <begin position="20"/>
        <end position="46"/>
    </location>
</feature>
<dbReference type="AlphaFoldDB" id="A0A0J0XCB3"/>
<dbReference type="STRING" id="879819.A0A0J0XCB3"/>
<keyword evidence="8" id="KW-0472">Membrane</keyword>
<dbReference type="EMBL" id="KQ087289">
    <property type="protein sequence ID" value="KLT38687.1"/>
    <property type="molecule type" value="Genomic_DNA"/>
</dbReference>
<keyword evidence="3" id="KW-0276">Fatty acid metabolism</keyword>
<dbReference type="PANTHER" id="PTHR43086">
    <property type="entry name" value="VERY-LONG-CHAIN 3-OXOOACYL-COA REDUCTASE"/>
    <property type="match status" value="1"/>
</dbReference>
<dbReference type="PANTHER" id="PTHR43086:SF2">
    <property type="entry name" value="HYDROXYSTEROID DEHYDROGENASE-LIKE PROTEIN 1"/>
    <property type="match status" value="1"/>
</dbReference>
<evidence type="ECO:0000256" key="8">
    <source>
        <dbReference type="SAM" id="Phobius"/>
    </source>
</evidence>
<sequence>MPTEYHKYSFLGNEIILEVPLSTFLLAFVGALTLMTYASSLVRFLFAITAGKGVPLYRFKASKGTTYAIVTGCTSGIGLEFARQLAADGFGLILVGRRQSALDELARELESAHKIRALSVVADAADPKDLHAAVARVAAVARTVDTGILINNVGASHEMPVAFHETDPAEIDNIVQTNISWTLQLTRAIMPLLVVRSTPGYAPKSLVMTIGSLSGRIPSPLLAAYSCTKGGLKTWNQALAAEVQSKGVVCTMVFPAFVVSNMSKIRKPSLTVPTAEKFVKSTLGSIGAARGAQGRLYESTPYPAHAVMDYAVGLAGNASESLAVSVIHSMHKDIRKRALKKKERQLAAKTE</sequence>
<evidence type="ECO:0000256" key="5">
    <source>
        <dbReference type="ARBA" id="ARBA00023002"/>
    </source>
</evidence>
<evidence type="ECO:0000313" key="10">
    <source>
        <dbReference type="Proteomes" id="UP000053611"/>
    </source>
</evidence>
<keyword evidence="2" id="KW-0444">Lipid biosynthesis</keyword>
<dbReference type="OrthoDB" id="5545019at2759"/>
<dbReference type="InterPro" id="IPR020904">
    <property type="entry name" value="Sc_DH/Rdtase_CS"/>
</dbReference>
<dbReference type="GO" id="GO:0005783">
    <property type="term" value="C:endoplasmic reticulum"/>
    <property type="evidence" value="ECO:0007669"/>
    <property type="project" value="TreeGrafter"/>
</dbReference>
<protein>
    <submittedName>
        <fullName evidence="9">Putative ketoreductase</fullName>
    </submittedName>
</protein>
<dbReference type="PROSITE" id="PS00061">
    <property type="entry name" value="ADH_SHORT"/>
    <property type="match status" value="1"/>
</dbReference>
<dbReference type="Proteomes" id="UP000053611">
    <property type="component" value="Unassembled WGS sequence"/>
</dbReference>
<dbReference type="GO" id="GO:0016491">
    <property type="term" value="F:oxidoreductase activity"/>
    <property type="evidence" value="ECO:0007669"/>
    <property type="project" value="UniProtKB-KW"/>
</dbReference>
<comment type="pathway">
    <text evidence="1">Lipid metabolism; fatty acid biosynthesis.</text>
</comment>
<proteinExistence type="predicted"/>
<evidence type="ECO:0000256" key="3">
    <source>
        <dbReference type="ARBA" id="ARBA00022832"/>
    </source>
</evidence>
<dbReference type="Gene3D" id="3.40.50.720">
    <property type="entry name" value="NAD(P)-binding Rossmann-like Domain"/>
    <property type="match status" value="1"/>
</dbReference>
<keyword evidence="10" id="KW-1185">Reference proteome</keyword>
<dbReference type="GeneID" id="28985175"/>
<keyword evidence="7" id="KW-0275">Fatty acid biosynthesis</keyword>
<dbReference type="CDD" id="cd05356">
    <property type="entry name" value="17beta-HSD1_like_SDR_c"/>
    <property type="match status" value="1"/>
</dbReference>
<keyword evidence="6" id="KW-0443">Lipid metabolism</keyword>
<gene>
    <name evidence="9" type="ORF">CC85DRAFT_289286</name>
</gene>
<organism evidence="9 10">
    <name type="scientific">Cutaneotrichosporon oleaginosum</name>
    <dbReference type="NCBI Taxonomy" id="879819"/>
    <lineage>
        <taxon>Eukaryota</taxon>
        <taxon>Fungi</taxon>
        <taxon>Dikarya</taxon>
        <taxon>Basidiomycota</taxon>
        <taxon>Agaricomycotina</taxon>
        <taxon>Tremellomycetes</taxon>
        <taxon>Trichosporonales</taxon>
        <taxon>Trichosporonaceae</taxon>
        <taxon>Cutaneotrichosporon</taxon>
    </lineage>
</organism>
<dbReference type="InterPro" id="IPR036291">
    <property type="entry name" value="NAD(P)-bd_dom_sf"/>
</dbReference>
<keyword evidence="4" id="KW-0521">NADP</keyword>
<reference evidence="9 10" key="1">
    <citation type="submission" date="2015-03" db="EMBL/GenBank/DDBJ databases">
        <title>Genomics and transcriptomics of the oil-accumulating basidiomycete yeast T. oleaginosus allow insights into substrate utilization and the diverse evolutionary trajectories of mating systems in fungi.</title>
        <authorList>
            <consortium name="DOE Joint Genome Institute"/>
            <person name="Kourist R."/>
            <person name="Kracht O."/>
            <person name="Bracharz F."/>
            <person name="Lipzen A."/>
            <person name="Nolan M."/>
            <person name="Ohm R."/>
            <person name="Grigoriev I."/>
            <person name="Sun S."/>
            <person name="Heitman J."/>
            <person name="Bruck T."/>
            <person name="Nowrousian M."/>
        </authorList>
    </citation>
    <scope>NUCLEOTIDE SEQUENCE [LARGE SCALE GENOMIC DNA]</scope>
    <source>
        <strain evidence="9 10">IBC0246</strain>
    </source>
</reference>
<keyword evidence="8" id="KW-1133">Transmembrane helix</keyword>
<keyword evidence="8" id="KW-0812">Transmembrane</keyword>
<evidence type="ECO:0000256" key="2">
    <source>
        <dbReference type="ARBA" id="ARBA00022516"/>
    </source>
</evidence>
<dbReference type="Pfam" id="PF00106">
    <property type="entry name" value="adh_short"/>
    <property type="match status" value="1"/>
</dbReference>
<dbReference type="GO" id="GO:0030497">
    <property type="term" value="P:fatty acid elongation"/>
    <property type="evidence" value="ECO:0007669"/>
    <property type="project" value="TreeGrafter"/>
</dbReference>
<name>A0A0J0XCB3_9TREE</name>